<dbReference type="SUPFAM" id="SSF51161">
    <property type="entry name" value="Trimeric LpxA-like enzymes"/>
    <property type="match status" value="1"/>
</dbReference>
<comment type="caution">
    <text evidence="1">The sequence shown here is derived from an EMBL/GenBank/DDBJ whole genome shotgun (WGS) entry which is preliminary data.</text>
</comment>
<protein>
    <submittedName>
        <fullName evidence="1">Serine O-acetyltransferase</fullName>
    </submittedName>
</protein>
<organism evidence="1 2">
    <name type="scientific">Variovorax paradoxus</name>
    <dbReference type="NCBI Taxonomy" id="34073"/>
    <lineage>
        <taxon>Bacteria</taxon>
        <taxon>Pseudomonadati</taxon>
        <taxon>Pseudomonadota</taxon>
        <taxon>Betaproteobacteria</taxon>
        <taxon>Burkholderiales</taxon>
        <taxon>Comamonadaceae</taxon>
        <taxon>Variovorax</taxon>
    </lineage>
</organism>
<name>A0A2W5QGE4_VARPD</name>
<accession>A0A2W5QGE4</accession>
<feature type="non-terminal residue" evidence="1">
    <location>
        <position position="1"/>
    </location>
</feature>
<dbReference type="Proteomes" id="UP000249135">
    <property type="component" value="Unassembled WGS sequence"/>
</dbReference>
<dbReference type="InterPro" id="IPR011004">
    <property type="entry name" value="Trimer_LpxA-like_sf"/>
</dbReference>
<reference evidence="1 2" key="1">
    <citation type="submission" date="2017-08" db="EMBL/GenBank/DDBJ databases">
        <title>Infants hospitalized years apart are colonized by the same room-sourced microbial strains.</title>
        <authorList>
            <person name="Brooks B."/>
            <person name="Olm M.R."/>
            <person name="Firek B.A."/>
            <person name="Baker R."/>
            <person name="Thomas B.C."/>
            <person name="Morowitz M.J."/>
            <person name="Banfield J.F."/>
        </authorList>
    </citation>
    <scope>NUCLEOTIDE SEQUENCE [LARGE SCALE GENOMIC DNA]</scope>
    <source>
        <strain evidence="1">S2_005_003_R2_41</strain>
    </source>
</reference>
<sequence>SNAVVIKPVPAGATAVGIPARIILPKGDAAHAGDAAMAAPRFSAYGITPDDDPLSQAMRGLIDHAANQEQQIALLWQALEALSERVRVPRDDCVPDEAARETGFETERFTQLVGK</sequence>
<dbReference type="AlphaFoldDB" id="A0A2W5QGE4"/>
<evidence type="ECO:0000313" key="1">
    <source>
        <dbReference type="EMBL" id="PZQ73845.1"/>
    </source>
</evidence>
<evidence type="ECO:0000313" key="2">
    <source>
        <dbReference type="Proteomes" id="UP000249135"/>
    </source>
</evidence>
<dbReference type="EMBL" id="QFPP01000162">
    <property type="protein sequence ID" value="PZQ73845.1"/>
    <property type="molecule type" value="Genomic_DNA"/>
</dbReference>
<keyword evidence="1" id="KW-0808">Transferase</keyword>
<dbReference type="GO" id="GO:0016740">
    <property type="term" value="F:transferase activity"/>
    <property type="evidence" value="ECO:0007669"/>
    <property type="project" value="UniProtKB-KW"/>
</dbReference>
<gene>
    <name evidence="1" type="ORF">DI563_13770</name>
</gene>
<proteinExistence type="predicted"/>